<keyword evidence="9 16" id="KW-1133">Transmembrane helix</keyword>
<feature type="signal peptide" evidence="19">
    <location>
        <begin position="1"/>
        <end position="23"/>
    </location>
</feature>
<evidence type="ECO:0000313" key="21">
    <source>
        <dbReference type="Proteomes" id="UP000006063"/>
    </source>
</evidence>
<comment type="function">
    <text evidence="1 16">May be involved in the folding of the extracellular lipase during its passage through the periplasm.</text>
</comment>
<feature type="compositionally biased region" description="Polar residues" evidence="18">
    <location>
        <begin position="57"/>
        <end position="69"/>
    </location>
</feature>
<reference evidence="20 21" key="1">
    <citation type="journal article" date="2012" name="J. Bacteriol.">
        <title>Complete Genome Sequence of the Naphthalene-Degrading Bacterium Pseudomonas stutzeri AN10 (CCUG 29243).</title>
        <authorList>
            <person name="Brunet-Galmes I."/>
            <person name="Busquets A."/>
            <person name="Pena A."/>
            <person name="Gomila M."/>
            <person name="Nogales B."/>
            <person name="Garcia-Valdes E."/>
            <person name="Lalucat J."/>
            <person name="Bennasar A."/>
            <person name="Bosch R."/>
        </authorList>
    </citation>
    <scope>NUCLEOTIDE SEQUENCE [LARGE SCALE GENOMIC DNA]</scope>
    <source>
        <strain evidence="20 21">CCUG 29243</strain>
    </source>
</reference>
<name>I4CTH6_STUST</name>
<dbReference type="PATRIC" id="fig|1196835.3.peg.2158"/>
<dbReference type="HOGENOM" id="CLU_064928_0_0_6"/>
<evidence type="ECO:0000256" key="19">
    <source>
        <dbReference type="SAM" id="SignalP"/>
    </source>
</evidence>
<dbReference type="GO" id="GO:0051082">
    <property type="term" value="F:unfolded protein binding"/>
    <property type="evidence" value="ECO:0007669"/>
    <property type="project" value="UniProtKB-UniRule"/>
</dbReference>
<feature type="region of interest" description="Disordered" evidence="18">
    <location>
        <begin position="24"/>
        <end position="69"/>
    </location>
</feature>
<keyword evidence="17" id="KW-0175">Coiled coil</keyword>
<keyword evidence="10 16" id="KW-0443">Lipid metabolism</keyword>
<feature type="compositionally biased region" description="Low complexity" evidence="18">
    <location>
        <begin position="27"/>
        <end position="43"/>
    </location>
</feature>
<evidence type="ECO:0000256" key="1">
    <source>
        <dbReference type="ARBA" id="ARBA00003280"/>
    </source>
</evidence>
<dbReference type="SUPFAM" id="SSF158855">
    <property type="entry name" value="Lipase chaperone-like"/>
    <property type="match status" value="1"/>
</dbReference>
<evidence type="ECO:0000256" key="7">
    <source>
        <dbReference type="ARBA" id="ARBA00022692"/>
    </source>
</evidence>
<evidence type="ECO:0000256" key="2">
    <source>
        <dbReference type="ARBA" id="ARBA00004383"/>
    </source>
</evidence>
<evidence type="ECO:0000256" key="13">
    <source>
        <dbReference type="ARBA" id="ARBA00030948"/>
    </source>
</evidence>
<dbReference type="AlphaFoldDB" id="I4CTH6"/>
<gene>
    <name evidence="16" type="primary">lifO</name>
    <name evidence="20" type="ORF">A458_10730</name>
</gene>
<keyword evidence="12 16" id="KW-0143">Chaperone</keyword>
<evidence type="ECO:0000256" key="8">
    <source>
        <dbReference type="ARBA" id="ARBA00022963"/>
    </source>
</evidence>
<feature type="chain" id="PRO_5003687467" description="Lipase chaperone" evidence="19">
    <location>
        <begin position="24"/>
        <end position="337"/>
    </location>
</feature>
<evidence type="ECO:0000256" key="14">
    <source>
        <dbReference type="ARBA" id="ARBA00031542"/>
    </source>
</evidence>
<evidence type="ECO:0000256" key="12">
    <source>
        <dbReference type="ARBA" id="ARBA00023186"/>
    </source>
</evidence>
<evidence type="ECO:0000256" key="4">
    <source>
        <dbReference type="ARBA" id="ARBA00019692"/>
    </source>
</evidence>
<evidence type="ECO:0000256" key="5">
    <source>
        <dbReference type="ARBA" id="ARBA00022475"/>
    </source>
</evidence>
<evidence type="ECO:0000256" key="17">
    <source>
        <dbReference type="SAM" id="Coils"/>
    </source>
</evidence>
<organism evidence="20 21">
    <name type="scientific">Stutzerimonas stutzeri CCUG 29243</name>
    <dbReference type="NCBI Taxonomy" id="1196835"/>
    <lineage>
        <taxon>Bacteria</taxon>
        <taxon>Pseudomonadati</taxon>
        <taxon>Pseudomonadota</taxon>
        <taxon>Gammaproteobacteria</taxon>
        <taxon>Pseudomonadales</taxon>
        <taxon>Pseudomonadaceae</taxon>
        <taxon>Stutzerimonas</taxon>
    </lineage>
</organism>
<comment type="similarity">
    <text evidence="3 16">Belongs to the lipase chaperone family.</text>
</comment>
<dbReference type="InterPro" id="IPR004961">
    <property type="entry name" value="Lipase_chaperone"/>
</dbReference>
<accession>I4CTH6</accession>
<sequence length="337" mass="37628">MSKYIILLVLAVALSLTIMQSRSTPGPAAVAESPSATSPATTAPTPPRQPLKAQPEPQGTPQLPTSFKGTQVDGQFRLDEAGNLLIGAELRHLFDYFLAAAGEEPLKNSIERLRRYIVAELPEPAQSQASAVLTQYLNYKRQLLDVEATYSRITDISALRQRLSAVQALRARVLEPAVHQAFFALDEAYDRFSLERLAIQADSALDSEAKGRAIDQLRAGLPGDLQELLVPQLQSELREQTVALQAQGANAQQIRQLRQQLVGSEAATRLEALDRQREQWQQRVAVYRQERQRIEATRGLDDVERRSAIERLEAEQFDEGERLRLVAAFQQQEVAER</sequence>
<dbReference type="EMBL" id="CP003677">
    <property type="protein sequence ID" value="AFM33383.1"/>
    <property type="molecule type" value="Genomic_DNA"/>
</dbReference>
<keyword evidence="5 16" id="KW-1003">Cell membrane</keyword>
<evidence type="ECO:0000256" key="16">
    <source>
        <dbReference type="HAMAP-Rule" id="MF_00790"/>
    </source>
</evidence>
<keyword evidence="7 16" id="KW-0812">Transmembrane</keyword>
<evidence type="ECO:0000256" key="6">
    <source>
        <dbReference type="ARBA" id="ARBA00022519"/>
    </source>
</evidence>
<keyword evidence="11 16" id="KW-0472">Membrane</keyword>
<dbReference type="KEGG" id="psc:A458_10730"/>
<evidence type="ECO:0000256" key="10">
    <source>
        <dbReference type="ARBA" id="ARBA00023098"/>
    </source>
</evidence>
<keyword evidence="8 16" id="KW-0442">Lipid degradation</keyword>
<evidence type="ECO:0000256" key="11">
    <source>
        <dbReference type="ARBA" id="ARBA00023136"/>
    </source>
</evidence>
<dbReference type="HAMAP" id="MF_00790">
    <property type="entry name" value="Lipase_chap"/>
    <property type="match status" value="1"/>
</dbReference>
<comment type="subcellular location">
    <subcellularLocation>
        <location evidence="2">Cell inner membrane</location>
        <topology evidence="2">Single-pass membrane protein</topology>
        <orientation evidence="2">Periplasmic side</orientation>
    </subcellularLocation>
</comment>
<evidence type="ECO:0000256" key="9">
    <source>
        <dbReference type="ARBA" id="ARBA00022989"/>
    </source>
</evidence>
<dbReference type="GO" id="GO:0006457">
    <property type="term" value="P:protein folding"/>
    <property type="evidence" value="ECO:0007669"/>
    <property type="project" value="UniProtKB-UniRule"/>
</dbReference>
<evidence type="ECO:0000313" key="20">
    <source>
        <dbReference type="EMBL" id="AFM33383.1"/>
    </source>
</evidence>
<dbReference type="GO" id="GO:0016042">
    <property type="term" value="P:lipid catabolic process"/>
    <property type="evidence" value="ECO:0007669"/>
    <property type="project" value="UniProtKB-UniRule"/>
</dbReference>
<dbReference type="Pfam" id="PF03280">
    <property type="entry name" value="Lipase_chap"/>
    <property type="match status" value="1"/>
</dbReference>
<dbReference type="RefSeq" id="WP_014820334.1">
    <property type="nucleotide sequence ID" value="NC_018028.1"/>
</dbReference>
<keyword evidence="19" id="KW-0732">Signal</keyword>
<dbReference type="eggNOG" id="COG5380">
    <property type="taxonomic scope" value="Bacteria"/>
</dbReference>
<keyword evidence="6 16" id="KW-0997">Cell inner membrane</keyword>
<dbReference type="NCBIfam" id="NF002334">
    <property type="entry name" value="PRK01294.1-2"/>
    <property type="match status" value="1"/>
</dbReference>
<proteinExistence type="inferred from homology"/>
<evidence type="ECO:0000256" key="15">
    <source>
        <dbReference type="ARBA" id="ARBA00033028"/>
    </source>
</evidence>
<evidence type="ECO:0000256" key="3">
    <source>
        <dbReference type="ARBA" id="ARBA00010358"/>
    </source>
</evidence>
<evidence type="ECO:0000256" key="18">
    <source>
        <dbReference type="SAM" id="MobiDB-lite"/>
    </source>
</evidence>
<protein>
    <recommendedName>
        <fullName evidence="4 16">Lipase chaperone</fullName>
    </recommendedName>
    <alternativeName>
        <fullName evidence="16">Lipase activator protein</fullName>
    </alternativeName>
    <alternativeName>
        <fullName evidence="15 16">Lipase foldase</fullName>
    </alternativeName>
    <alternativeName>
        <fullName evidence="13 16">Lipase helper protein</fullName>
    </alternativeName>
    <alternativeName>
        <fullName evidence="14 16">Lipase modulator</fullName>
    </alternativeName>
</protein>
<dbReference type="GO" id="GO:0005886">
    <property type="term" value="C:plasma membrane"/>
    <property type="evidence" value="ECO:0007669"/>
    <property type="project" value="UniProtKB-SubCell"/>
</dbReference>
<dbReference type="Proteomes" id="UP000006063">
    <property type="component" value="Chromosome"/>
</dbReference>
<feature type="coiled-coil region" evidence="17">
    <location>
        <begin position="270"/>
        <end position="297"/>
    </location>
</feature>